<feature type="transmembrane region" description="Helical" evidence="1">
    <location>
        <begin position="159"/>
        <end position="176"/>
    </location>
</feature>
<evidence type="ECO:0000313" key="2">
    <source>
        <dbReference type="EMBL" id="VTR98560.1"/>
    </source>
</evidence>
<proteinExistence type="predicted"/>
<feature type="transmembrane region" description="Helical" evidence="1">
    <location>
        <begin position="59"/>
        <end position="79"/>
    </location>
</feature>
<dbReference type="EMBL" id="LR593886">
    <property type="protein sequence ID" value="VTR98560.1"/>
    <property type="molecule type" value="Genomic_DNA"/>
</dbReference>
<keyword evidence="3" id="KW-1185">Reference proteome</keyword>
<sequence>MGVRDRLGRSLFVACAVGLAWGIRGDYGHVIGAMYPGAILGLAWVFVAGSPALLPRMPVIAALTAAGIGAGGQMSYGILHGYAQADTLPNYSYGLATLFLQGGCWGTFGCALAGLLAERRPMRTGDWIGLLTSVFIGGGVGVTVLGGLIGFHINPPRNDIAVAFLGAALGQFTWLVGSGRAVGLRGAVYGFIGFGLGMAGGRLLANATVSLDAWGYTVNHWNVMELTCGFVGGGVFTYGMLGAGRLDPAGEPNEFRTPAVLGALFVLGVIPLWHRLTRVSDKVPGWVTTLRDLGYPDPDGLSATILRGTDAVCAVAGIGALMWALILVRGWRWPAWFPTIVLSAVMLVFQNLTALYFWRPARSGYLNTQTGFWVLFAFVLAYPVFVRPRPLPDAAPERPFRWGRLALGTIAVLAVFVALAAVTNGDRTMRTANTRWPLWSWNEGPFPGRAKGQ</sequence>
<keyword evidence="1" id="KW-0472">Membrane</keyword>
<feature type="transmembrane region" description="Helical" evidence="1">
    <location>
        <begin position="405"/>
        <end position="425"/>
    </location>
</feature>
<evidence type="ECO:0000313" key="3">
    <source>
        <dbReference type="Proteomes" id="UP000464178"/>
    </source>
</evidence>
<organism evidence="2 3">
    <name type="scientific">Gemmata massiliana</name>
    <dbReference type="NCBI Taxonomy" id="1210884"/>
    <lineage>
        <taxon>Bacteria</taxon>
        <taxon>Pseudomonadati</taxon>
        <taxon>Planctomycetota</taxon>
        <taxon>Planctomycetia</taxon>
        <taxon>Gemmatales</taxon>
        <taxon>Gemmataceae</taxon>
        <taxon>Gemmata</taxon>
    </lineage>
</organism>
<feature type="transmembrane region" description="Helical" evidence="1">
    <location>
        <begin position="91"/>
        <end position="116"/>
    </location>
</feature>
<feature type="transmembrane region" description="Helical" evidence="1">
    <location>
        <begin position="128"/>
        <end position="153"/>
    </location>
</feature>
<accession>A0A6P2DDR2</accession>
<keyword evidence="1" id="KW-1133">Transmembrane helix</keyword>
<dbReference type="RefSeq" id="WP_162671633.1">
    <property type="nucleotide sequence ID" value="NZ_LR593886.1"/>
</dbReference>
<evidence type="ECO:0000256" key="1">
    <source>
        <dbReference type="SAM" id="Phobius"/>
    </source>
</evidence>
<feature type="transmembrane region" description="Helical" evidence="1">
    <location>
        <begin position="311"/>
        <end position="329"/>
    </location>
</feature>
<gene>
    <name evidence="2" type="ORF">SOIL9_02340</name>
</gene>
<reference evidence="2 3" key="1">
    <citation type="submission" date="2019-05" db="EMBL/GenBank/DDBJ databases">
        <authorList>
            <consortium name="Science for Life Laboratories"/>
        </authorList>
    </citation>
    <scope>NUCLEOTIDE SEQUENCE [LARGE SCALE GENOMIC DNA]</scope>
    <source>
        <strain evidence="2">Soil9</strain>
    </source>
</reference>
<feature type="transmembrane region" description="Helical" evidence="1">
    <location>
        <begin position="29"/>
        <end position="47"/>
    </location>
</feature>
<feature type="transmembrane region" description="Helical" evidence="1">
    <location>
        <begin position="335"/>
        <end position="358"/>
    </location>
</feature>
<feature type="transmembrane region" description="Helical" evidence="1">
    <location>
        <begin position="7"/>
        <end position="23"/>
    </location>
</feature>
<keyword evidence="1" id="KW-0812">Transmembrane</keyword>
<feature type="transmembrane region" description="Helical" evidence="1">
    <location>
        <begin position="365"/>
        <end position="385"/>
    </location>
</feature>
<feature type="transmembrane region" description="Helical" evidence="1">
    <location>
        <begin position="188"/>
        <end position="205"/>
    </location>
</feature>
<name>A0A6P2DDR2_9BACT</name>
<dbReference type="Proteomes" id="UP000464178">
    <property type="component" value="Chromosome"/>
</dbReference>
<dbReference type="AlphaFoldDB" id="A0A6P2DDR2"/>
<dbReference type="KEGG" id="gms:SOIL9_02340"/>
<protein>
    <submittedName>
        <fullName evidence="2">Uncharacterized protein</fullName>
    </submittedName>
</protein>